<evidence type="ECO:0000256" key="12">
    <source>
        <dbReference type="ARBA" id="ARBA00023012"/>
    </source>
</evidence>
<dbReference type="GO" id="GO:0016020">
    <property type="term" value="C:membrane"/>
    <property type="evidence" value="ECO:0007669"/>
    <property type="project" value="InterPro"/>
</dbReference>
<evidence type="ECO:0000256" key="11">
    <source>
        <dbReference type="ARBA" id="ARBA00023004"/>
    </source>
</evidence>
<feature type="transmembrane region" description="Helical" evidence="16">
    <location>
        <begin position="68"/>
        <end position="96"/>
    </location>
</feature>
<comment type="subcellular location">
    <subcellularLocation>
        <location evidence="3">Cytoplasm</location>
    </subcellularLocation>
</comment>
<evidence type="ECO:0000256" key="3">
    <source>
        <dbReference type="ARBA" id="ARBA00004496"/>
    </source>
</evidence>
<dbReference type="InterPro" id="IPR050482">
    <property type="entry name" value="Sensor_HK_TwoCompSys"/>
</dbReference>
<dbReference type="PRINTS" id="PR00344">
    <property type="entry name" value="BCTRLSENSOR"/>
</dbReference>
<keyword evidence="7" id="KW-0963">Cytoplasm</keyword>
<comment type="catalytic activity">
    <reaction evidence="1">
        <text>ATP + protein L-histidine = ADP + protein N-phospho-L-histidine.</text>
        <dbReference type="EC" id="2.7.13.3"/>
    </reaction>
</comment>
<reference evidence="18 19" key="1">
    <citation type="submission" date="2019-09" db="EMBL/GenBank/DDBJ databases">
        <title>Serinicoccus pratensis sp. nov., isolated from meadow soil.</title>
        <authorList>
            <person name="Zhang W."/>
        </authorList>
    </citation>
    <scope>NUCLEOTIDE SEQUENCE [LARGE SCALE GENOMIC DNA]</scope>
    <source>
        <strain evidence="18 19">W204</strain>
    </source>
</reference>
<keyword evidence="16" id="KW-0812">Transmembrane</keyword>
<evidence type="ECO:0000256" key="13">
    <source>
        <dbReference type="ARBA" id="ARBA00023014"/>
    </source>
</evidence>
<evidence type="ECO:0000256" key="8">
    <source>
        <dbReference type="ARBA" id="ARBA00022679"/>
    </source>
</evidence>
<gene>
    <name evidence="18" type="ORF">FY030_01135</name>
</gene>
<evidence type="ECO:0000256" key="1">
    <source>
        <dbReference type="ARBA" id="ARBA00000085"/>
    </source>
</evidence>
<dbReference type="InterPro" id="IPR005467">
    <property type="entry name" value="His_kinase_dom"/>
</dbReference>
<proteinExistence type="predicted"/>
<evidence type="ECO:0000256" key="7">
    <source>
        <dbReference type="ARBA" id="ARBA00022490"/>
    </source>
</evidence>
<dbReference type="GO" id="GO:0000155">
    <property type="term" value="F:phosphorelay sensor kinase activity"/>
    <property type="evidence" value="ECO:0007669"/>
    <property type="project" value="InterPro"/>
</dbReference>
<dbReference type="InterPro" id="IPR011712">
    <property type="entry name" value="Sig_transdc_His_kin_sub3_dim/P"/>
</dbReference>
<evidence type="ECO:0000256" key="5">
    <source>
        <dbReference type="ARBA" id="ARBA00017322"/>
    </source>
</evidence>
<keyword evidence="10" id="KW-0418">Kinase</keyword>
<feature type="domain" description="Histidine kinase" evidence="17">
    <location>
        <begin position="301"/>
        <end position="394"/>
    </location>
</feature>
<sequence length="405" mass="41758">MTVDDPDWEGTGPGWHAYFGLTLGVAVLLAVAAAGWPGAVLVVLGTVVIVVGHFTNARGKGRSAHHDLLLIGSSLLGSTVVAAATPAAALFLPALVPQLFWFLPLPRALPSVAALFALCAGALLAHQEGSGQPALVALGIGFVFSVVAGTWISQIVALSESRARALRHLAATQADLAEASRQQGAAAERARMAQDVHDGVMQRLTVTRMLLEAARQRQIDTGAVAVADDSHTTMAYEQVVSALGDLRDLLARTAEDNLEEADFERSVRTAVQAVTTATGLRSQVAVELDGFCPSPVARGVILRVLREALSNTAAHARAGRVEVGVRADGEMLLLEVTDDGAGFDPDAVAPSRGAGHGFGLGGMRARVRGAGGVLLLDTEPGRGTTVSAMVPLEAIGPAAPAEAGR</sequence>
<dbReference type="Proteomes" id="UP000326546">
    <property type="component" value="Chromosome"/>
</dbReference>
<evidence type="ECO:0000313" key="19">
    <source>
        <dbReference type="Proteomes" id="UP000326546"/>
    </source>
</evidence>
<evidence type="ECO:0000256" key="4">
    <source>
        <dbReference type="ARBA" id="ARBA00012438"/>
    </source>
</evidence>
<comment type="function">
    <text evidence="14">Member of the two-component regulatory system NreB/NreC involved in the control of dissimilatory nitrate/nitrite reduction in response to oxygen. NreB functions as a direct oxygen sensor histidine kinase which is autophosphorylated, in the absence of oxygen, probably at the conserved histidine residue, and transfers its phosphate group probably to a conserved aspartate residue of NreC. NreB/NreC activates the expression of the nitrate (narGHJI) and nitrite (nir) reductase operons, as well as the putative nitrate transporter gene narT.</text>
</comment>
<feature type="transmembrane region" description="Helical" evidence="16">
    <location>
        <begin position="133"/>
        <end position="152"/>
    </location>
</feature>
<keyword evidence="8" id="KW-0808">Transferase</keyword>
<dbReference type="AlphaFoldDB" id="A0A5J6V2X3"/>
<dbReference type="Gene3D" id="3.30.565.10">
    <property type="entry name" value="Histidine kinase-like ATPase, C-terminal domain"/>
    <property type="match status" value="1"/>
</dbReference>
<name>A0A5J6V2X3_9MICO</name>
<keyword evidence="16" id="KW-1133">Transmembrane helix</keyword>
<dbReference type="GO" id="GO:0046983">
    <property type="term" value="F:protein dimerization activity"/>
    <property type="evidence" value="ECO:0007669"/>
    <property type="project" value="InterPro"/>
</dbReference>
<dbReference type="PANTHER" id="PTHR24421">
    <property type="entry name" value="NITRATE/NITRITE SENSOR PROTEIN NARX-RELATED"/>
    <property type="match status" value="1"/>
</dbReference>
<dbReference type="SMART" id="SM00387">
    <property type="entry name" value="HATPase_c"/>
    <property type="match status" value="1"/>
</dbReference>
<dbReference type="GO" id="GO:0046872">
    <property type="term" value="F:metal ion binding"/>
    <property type="evidence" value="ECO:0007669"/>
    <property type="project" value="UniProtKB-KW"/>
</dbReference>
<evidence type="ECO:0000256" key="10">
    <source>
        <dbReference type="ARBA" id="ARBA00022777"/>
    </source>
</evidence>
<evidence type="ECO:0000256" key="14">
    <source>
        <dbReference type="ARBA" id="ARBA00024827"/>
    </source>
</evidence>
<keyword evidence="12" id="KW-0902">Two-component regulatory system</keyword>
<evidence type="ECO:0000256" key="2">
    <source>
        <dbReference type="ARBA" id="ARBA00001966"/>
    </source>
</evidence>
<dbReference type="PIRSF" id="PIRSF037434">
    <property type="entry name" value="STHK_ChrS"/>
    <property type="match status" value="1"/>
</dbReference>
<evidence type="ECO:0000256" key="6">
    <source>
        <dbReference type="ARBA" id="ARBA00022485"/>
    </source>
</evidence>
<evidence type="ECO:0000256" key="9">
    <source>
        <dbReference type="ARBA" id="ARBA00022723"/>
    </source>
</evidence>
<evidence type="ECO:0000256" key="15">
    <source>
        <dbReference type="ARBA" id="ARBA00030800"/>
    </source>
</evidence>
<keyword evidence="19" id="KW-1185">Reference proteome</keyword>
<evidence type="ECO:0000313" key="18">
    <source>
        <dbReference type="EMBL" id="QFG67512.1"/>
    </source>
</evidence>
<dbReference type="GO" id="GO:0051539">
    <property type="term" value="F:4 iron, 4 sulfur cluster binding"/>
    <property type="evidence" value="ECO:0007669"/>
    <property type="project" value="UniProtKB-KW"/>
</dbReference>
<dbReference type="EC" id="2.7.13.3" evidence="4"/>
<dbReference type="InterPro" id="IPR003594">
    <property type="entry name" value="HATPase_dom"/>
</dbReference>
<feature type="transmembrane region" description="Helical" evidence="16">
    <location>
        <begin position="108"/>
        <end position="126"/>
    </location>
</feature>
<dbReference type="CDD" id="cd16917">
    <property type="entry name" value="HATPase_UhpB-NarQ-NarX-like"/>
    <property type="match status" value="1"/>
</dbReference>
<evidence type="ECO:0000256" key="16">
    <source>
        <dbReference type="SAM" id="Phobius"/>
    </source>
</evidence>
<dbReference type="InterPro" id="IPR036890">
    <property type="entry name" value="HATPase_C_sf"/>
</dbReference>
<accession>A0A5J6V2X3</accession>
<dbReference type="InterPro" id="IPR017205">
    <property type="entry name" value="Sig_transdc_His_kinase_ChrS"/>
</dbReference>
<protein>
    <recommendedName>
        <fullName evidence="5">Oxygen sensor histidine kinase NreB</fullName>
        <ecNumber evidence="4">2.7.13.3</ecNumber>
    </recommendedName>
    <alternativeName>
        <fullName evidence="15">Nitrogen regulation protein B</fullName>
    </alternativeName>
</protein>
<dbReference type="Pfam" id="PF02518">
    <property type="entry name" value="HATPase_c"/>
    <property type="match status" value="1"/>
</dbReference>
<evidence type="ECO:0000259" key="17">
    <source>
        <dbReference type="PROSITE" id="PS50109"/>
    </source>
</evidence>
<keyword evidence="16" id="KW-0472">Membrane</keyword>
<dbReference type="PANTHER" id="PTHR24421:SF61">
    <property type="entry name" value="OXYGEN SENSOR HISTIDINE KINASE NREB"/>
    <property type="match status" value="1"/>
</dbReference>
<dbReference type="Pfam" id="PF07730">
    <property type="entry name" value="HisKA_3"/>
    <property type="match status" value="1"/>
</dbReference>
<comment type="cofactor">
    <cofactor evidence="2">
        <name>[4Fe-4S] cluster</name>
        <dbReference type="ChEBI" id="CHEBI:49883"/>
    </cofactor>
</comment>
<keyword evidence="6" id="KW-0004">4Fe-4S</keyword>
<keyword evidence="9" id="KW-0479">Metal-binding</keyword>
<dbReference type="SUPFAM" id="SSF55874">
    <property type="entry name" value="ATPase domain of HSP90 chaperone/DNA topoisomerase II/histidine kinase"/>
    <property type="match status" value="1"/>
</dbReference>
<keyword evidence="11" id="KW-0408">Iron</keyword>
<dbReference type="PROSITE" id="PS50109">
    <property type="entry name" value="HIS_KIN"/>
    <property type="match status" value="1"/>
</dbReference>
<organism evidence="18 19">
    <name type="scientific">Ornithinimicrobium pratense</name>
    <dbReference type="NCBI Taxonomy" id="2593973"/>
    <lineage>
        <taxon>Bacteria</taxon>
        <taxon>Bacillati</taxon>
        <taxon>Actinomycetota</taxon>
        <taxon>Actinomycetes</taxon>
        <taxon>Micrococcales</taxon>
        <taxon>Ornithinimicrobiaceae</taxon>
        <taxon>Ornithinimicrobium</taxon>
    </lineage>
</organism>
<dbReference type="GO" id="GO:0005737">
    <property type="term" value="C:cytoplasm"/>
    <property type="evidence" value="ECO:0007669"/>
    <property type="project" value="UniProtKB-SubCell"/>
</dbReference>
<feature type="transmembrane region" description="Helical" evidence="16">
    <location>
        <begin position="23"/>
        <end position="56"/>
    </location>
</feature>
<dbReference type="KEGG" id="serw:FY030_01135"/>
<dbReference type="OrthoDB" id="144293at2"/>
<dbReference type="Gene3D" id="1.20.5.1930">
    <property type="match status" value="1"/>
</dbReference>
<dbReference type="InterPro" id="IPR004358">
    <property type="entry name" value="Sig_transdc_His_kin-like_C"/>
</dbReference>
<dbReference type="RefSeq" id="WP_158059910.1">
    <property type="nucleotide sequence ID" value="NZ_CP044427.1"/>
</dbReference>
<dbReference type="EMBL" id="CP044427">
    <property type="protein sequence ID" value="QFG67512.1"/>
    <property type="molecule type" value="Genomic_DNA"/>
</dbReference>
<keyword evidence="13" id="KW-0411">Iron-sulfur</keyword>